<comment type="subcellular location">
    <subcellularLocation>
        <location evidence="1 8">Cell outer membrane</location>
        <topology evidence="1 8">Multi-pass membrane protein</topology>
    </subcellularLocation>
</comment>
<dbReference type="InterPro" id="IPR012910">
    <property type="entry name" value="Plug_dom"/>
</dbReference>
<keyword evidence="7 8" id="KW-0998">Cell outer membrane</keyword>
<dbReference type="Gene3D" id="2.60.40.1120">
    <property type="entry name" value="Carboxypeptidase-like, regulatory domain"/>
    <property type="match status" value="1"/>
</dbReference>
<comment type="similarity">
    <text evidence="8 9">Belongs to the TonB-dependent receptor family.</text>
</comment>
<evidence type="ECO:0000256" key="2">
    <source>
        <dbReference type="ARBA" id="ARBA00022448"/>
    </source>
</evidence>
<evidence type="ECO:0000256" key="5">
    <source>
        <dbReference type="ARBA" id="ARBA00023077"/>
    </source>
</evidence>
<dbReference type="SUPFAM" id="SSF56935">
    <property type="entry name" value="Porins"/>
    <property type="match status" value="1"/>
</dbReference>
<comment type="caution">
    <text evidence="12">The sequence shown here is derived from an EMBL/GenBank/DDBJ whole genome shotgun (WGS) entry which is preliminary data.</text>
</comment>
<dbReference type="PROSITE" id="PS52016">
    <property type="entry name" value="TONB_DEPENDENT_REC_3"/>
    <property type="match status" value="1"/>
</dbReference>
<evidence type="ECO:0000256" key="1">
    <source>
        <dbReference type="ARBA" id="ARBA00004571"/>
    </source>
</evidence>
<keyword evidence="5 9" id="KW-0798">TonB box</keyword>
<dbReference type="InterPro" id="IPR037066">
    <property type="entry name" value="Plug_dom_sf"/>
</dbReference>
<dbReference type="NCBIfam" id="TIGR04056">
    <property type="entry name" value="OMP_RagA_SusC"/>
    <property type="match status" value="1"/>
</dbReference>
<evidence type="ECO:0000313" key="12">
    <source>
        <dbReference type="EMBL" id="RZS70835.1"/>
    </source>
</evidence>
<reference evidence="12 13" key="1">
    <citation type="submission" date="2019-02" db="EMBL/GenBank/DDBJ databases">
        <title>Genomic Encyclopedia of Type Strains, Phase IV (KMG-IV): sequencing the most valuable type-strain genomes for metagenomic binning, comparative biology and taxonomic classification.</title>
        <authorList>
            <person name="Goeker M."/>
        </authorList>
    </citation>
    <scope>NUCLEOTIDE SEQUENCE [LARGE SCALE GENOMIC DNA]</scope>
    <source>
        <strain evidence="12 13">DSM 18116</strain>
    </source>
</reference>
<name>A0A4Q7MQ68_9BACT</name>
<dbReference type="GO" id="GO:0009279">
    <property type="term" value="C:cell outer membrane"/>
    <property type="evidence" value="ECO:0007669"/>
    <property type="project" value="UniProtKB-SubCell"/>
</dbReference>
<proteinExistence type="inferred from homology"/>
<keyword evidence="4 8" id="KW-0812">Transmembrane</keyword>
<dbReference type="Gene3D" id="2.170.130.10">
    <property type="entry name" value="TonB-dependent receptor, plug domain"/>
    <property type="match status" value="1"/>
</dbReference>
<dbReference type="Pfam" id="PF00593">
    <property type="entry name" value="TonB_dep_Rec_b-barrel"/>
    <property type="match status" value="1"/>
</dbReference>
<evidence type="ECO:0000256" key="6">
    <source>
        <dbReference type="ARBA" id="ARBA00023136"/>
    </source>
</evidence>
<keyword evidence="3 8" id="KW-1134">Transmembrane beta strand</keyword>
<dbReference type="Gene3D" id="2.40.170.20">
    <property type="entry name" value="TonB-dependent receptor, beta-barrel domain"/>
    <property type="match status" value="1"/>
</dbReference>
<dbReference type="InterPro" id="IPR036942">
    <property type="entry name" value="Beta-barrel_TonB_sf"/>
</dbReference>
<dbReference type="EMBL" id="SGXA01000002">
    <property type="protein sequence ID" value="RZS70835.1"/>
    <property type="molecule type" value="Genomic_DNA"/>
</dbReference>
<sequence length="1200" mass="134738">MQLNALRKGRDNTRFLTSAKKQLLMRLTFVGILLLGLCLHISAKSNSQTITFSGKKASLKEVFTAIEKQTGFVVFYDGAILRKAAPVSIQADKMPLLAFLDNVLKEQLFDYSIQKKTIVISAKRITPPVFQIYPPTIEVRGRITTESGEPASGVTVTVKGTDKGTATNGKGEFTLEGVNEQAVLIVSSVNFETQEVKVNGKNNILIVVKTKVSSLGDVTVSVNTGYQKIPKERATGSYSVITAKDLERRTSPDLINLIEGMAPGLLISRSANGIEGEDDPSILMRGVSTFGNQQPLIVVDGFPIEGSLSTINPNDVETITLLRDAAAAAIWGVKATNGVIVINTKKGKTLSPKVTFRSSFNINPRPKLSYLNMLSPAEMVEFEKEDFYAFPNNLPARDDYSYSRDAYTPVYATLFDFEEGKITAEERDRRLKEIGSYDNLKEAGREFFNNYYSTDNTVSISAAPTDRFSYYASFGYVKGTNLYKGDEFRKTNVNFNSDIKLTSKLTLAINANYSVNDQDVSALKRFGGSSNSVVPGSVKILPYERLRNPDGSPRQIPYRWNDDLSRQFVDAGFPSLTYAPLDNLTDYDFNNKTNNLRLQSTLSYKFNNSIALSVSYKSENIDELKKDIYNANSFEARNLVASYATLDGTLPVFNIPKGGILSETRNTTRNFYVRAQLDLNHTFNHDHRVDMTLGLERQKSLFDNSMDSRFGYDPSNNLNFPVDFRYITTVGVENPVSTLFSKFEYENYFKKSTLDDRYIFYYFAGSYAYKGKYTFSTSARINKSSRFDRSAGLNKQILASAGLKWDLLRESFIKAPSWMNLLQLRYTAGLTGNVPDLTSSSLRTIAQAWSSFNLNNTHLNINSPANRELRWEPTFTHNLALDFSFLSNRISGSVDFYHKKTTDLLASQTWDPTRTGFYLINLNTSDITNKGVELRLNTININNSKFRWQTTVNLGLNTNKVGYTNLNNGSLAGFPRNFTGFPSRTFFAYQWAGVDETGAGLMWDVQADGKRVKIPAAQYSNLKYEDLVVIGSIVPKYTAGLTNILQYGNWDLSFLFIANGGHFMATDMLDEFYFSNSFNGEGYTNISRVAASRWQKPGDEQHTQIPRKSVMQSNQYNWSDQKFASAAFIKLREVAVAYLFDKRMLGAWPVNSIKLNFQVRNAWKWVKNKNGIDPEAHLMESGERTLPITPTYTFGVLANF</sequence>
<evidence type="ECO:0000256" key="4">
    <source>
        <dbReference type="ARBA" id="ARBA00022692"/>
    </source>
</evidence>
<keyword evidence="13" id="KW-1185">Reference proteome</keyword>
<keyword evidence="6 8" id="KW-0472">Membrane</keyword>
<evidence type="ECO:0000256" key="8">
    <source>
        <dbReference type="PROSITE-ProRule" id="PRU01360"/>
    </source>
</evidence>
<feature type="domain" description="TonB-dependent receptor plug" evidence="11">
    <location>
        <begin position="231"/>
        <end position="339"/>
    </location>
</feature>
<organism evidence="12 13">
    <name type="scientific">Pseudobacter ginsenosidimutans</name>
    <dbReference type="NCBI Taxonomy" id="661488"/>
    <lineage>
        <taxon>Bacteria</taxon>
        <taxon>Pseudomonadati</taxon>
        <taxon>Bacteroidota</taxon>
        <taxon>Chitinophagia</taxon>
        <taxon>Chitinophagales</taxon>
        <taxon>Chitinophagaceae</taxon>
        <taxon>Pseudobacter</taxon>
    </lineage>
</organism>
<dbReference type="Pfam" id="PF07715">
    <property type="entry name" value="Plug"/>
    <property type="match status" value="1"/>
</dbReference>
<dbReference type="Proteomes" id="UP000293874">
    <property type="component" value="Unassembled WGS sequence"/>
</dbReference>
<accession>A0A4Q7MQ68</accession>
<dbReference type="Pfam" id="PF13715">
    <property type="entry name" value="CarbopepD_reg_2"/>
    <property type="match status" value="1"/>
</dbReference>
<evidence type="ECO:0000259" key="11">
    <source>
        <dbReference type="Pfam" id="PF07715"/>
    </source>
</evidence>
<evidence type="ECO:0000256" key="7">
    <source>
        <dbReference type="ARBA" id="ARBA00023237"/>
    </source>
</evidence>
<dbReference type="AlphaFoldDB" id="A0A4Q7MQ68"/>
<protein>
    <submittedName>
        <fullName evidence="12">TonB-linked SusC/RagA family outer membrane protein</fullName>
    </submittedName>
</protein>
<feature type="domain" description="TonB-dependent receptor-like beta-barrel" evidence="10">
    <location>
        <begin position="551"/>
        <end position="1008"/>
    </location>
</feature>
<dbReference type="InterPro" id="IPR039426">
    <property type="entry name" value="TonB-dep_rcpt-like"/>
</dbReference>
<dbReference type="InterPro" id="IPR000531">
    <property type="entry name" value="Beta-barrel_TonB"/>
</dbReference>
<keyword evidence="2 8" id="KW-0813">Transport</keyword>
<evidence type="ECO:0000256" key="9">
    <source>
        <dbReference type="RuleBase" id="RU003357"/>
    </source>
</evidence>
<gene>
    <name evidence="12" type="ORF">EV199_2730</name>
</gene>
<evidence type="ECO:0000259" key="10">
    <source>
        <dbReference type="Pfam" id="PF00593"/>
    </source>
</evidence>
<dbReference type="InterPro" id="IPR023996">
    <property type="entry name" value="TonB-dep_OMP_SusC/RagA"/>
</dbReference>
<dbReference type="SUPFAM" id="SSF49464">
    <property type="entry name" value="Carboxypeptidase regulatory domain-like"/>
    <property type="match status" value="1"/>
</dbReference>
<dbReference type="InterPro" id="IPR008969">
    <property type="entry name" value="CarboxyPept-like_regulatory"/>
</dbReference>
<evidence type="ECO:0000256" key="3">
    <source>
        <dbReference type="ARBA" id="ARBA00022452"/>
    </source>
</evidence>
<evidence type="ECO:0000313" key="13">
    <source>
        <dbReference type="Proteomes" id="UP000293874"/>
    </source>
</evidence>